<keyword evidence="10" id="KW-0378">Hydrolase</keyword>
<dbReference type="AlphaFoldDB" id="A0AA95SAR6"/>
<keyword evidence="11" id="KW-0511">Multifunctional enzyme</keyword>
<comment type="subcellular location">
    <subcellularLocation>
        <location evidence="4">Cell envelope</location>
    </subcellularLocation>
</comment>
<dbReference type="Pfam" id="PF19127">
    <property type="entry name" value="Choline_bind_3"/>
    <property type="match status" value="1"/>
</dbReference>
<dbReference type="PROSITE" id="PS51170">
    <property type="entry name" value="CW"/>
    <property type="match status" value="6"/>
</dbReference>
<dbReference type="GO" id="GO:0046872">
    <property type="term" value="F:metal ion binding"/>
    <property type="evidence" value="ECO:0007669"/>
    <property type="project" value="UniProtKB-KW"/>
</dbReference>
<accession>A0AA95SAR6</accession>
<dbReference type="InterPro" id="IPR008334">
    <property type="entry name" value="5'-Nucleotdase_C"/>
</dbReference>
<evidence type="ECO:0000313" key="17">
    <source>
        <dbReference type="Proteomes" id="UP001178288"/>
    </source>
</evidence>
<dbReference type="InterPro" id="IPR006179">
    <property type="entry name" value="5_nucleotidase/apyrase"/>
</dbReference>
<dbReference type="InterPro" id="IPR004843">
    <property type="entry name" value="Calcineurin-like_PHP"/>
</dbReference>
<evidence type="ECO:0000256" key="8">
    <source>
        <dbReference type="ARBA" id="ARBA00022737"/>
    </source>
</evidence>
<dbReference type="SUPFAM" id="SSF55816">
    <property type="entry name" value="5'-nucleotidase (syn. UDP-sugar hydrolase), C-terminal domain"/>
    <property type="match status" value="1"/>
</dbReference>
<feature type="domain" description="5'-Nucleotidase C-terminal" evidence="15">
    <location>
        <begin position="375"/>
        <end position="567"/>
    </location>
</feature>
<dbReference type="PANTHER" id="PTHR11575:SF6">
    <property type="entry name" value="2',3'-CYCLIC-NUCLEOTIDE 2'-PHOSPHODIESTERASE_3'-NUCLEOTIDASE"/>
    <property type="match status" value="1"/>
</dbReference>
<evidence type="ECO:0000256" key="1">
    <source>
        <dbReference type="ARBA" id="ARBA00000527"/>
    </source>
</evidence>
<feature type="repeat" description="Cell wall-binding" evidence="12">
    <location>
        <begin position="701"/>
        <end position="720"/>
    </location>
</feature>
<dbReference type="Pfam" id="PF00149">
    <property type="entry name" value="Metallophos"/>
    <property type="match status" value="1"/>
</dbReference>
<dbReference type="PANTHER" id="PTHR11575">
    <property type="entry name" value="5'-NUCLEOTIDASE-RELATED"/>
    <property type="match status" value="1"/>
</dbReference>
<protein>
    <submittedName>
        <fullName evidence="16">Bifunctional 2',3'-cyclic-nucleotide 2'-phosphodiesterase/3'-nucleotidase</fullName>
    </submittedName>
</protein>
<evidence type="ECO:0000256" key="7">
    <source>
        <dbReference type="ARBA" id="ARBA00022729"/>
    </source>
</evidence>
<name>A0AA95SAR6_9BACI</name>
<keyword evidence="6" id="KW-0479">Metal-binding</keyword>
<evidence type="ECO:0000256" key="2">
    <source>
        <dbReference type="ARBA" id="ARBA00001730"/>
    </source>
</evidence>
<keyword evidence="7 13" id="KW-0732">Signal</keyword>
<dbReference type="PROSITE" id="PS00786">
    <property type="entry name" value="5_NUCLEOTIDASE_2"/>
    <property type="match status" value="1"/>
</dbReference>
<dbReference type="GO" id="GO:0009166">
    <property type="term" value="P:nucleotide catabolic process"/>
    <property type="evidence" value="ECO:0007669"/>
    <property type="project" value="InterPro"/>
</dbReference>
<comment type="cofactor">
    <cofactor evidence="3">
        <name>a divalent metal cation</name>
        <dbReference type="ChEBI" id="CHEBI:60240"/>
    </cofactor>
</comment>
<feature type="repeat" description="Cell wall-binding" evidence="12">
    <location>
        <begin position="764"/>
        <end position="783"/>
    </location>
</feature>
<dbReference type="CDD" id="cd07410">
    <property type="entry name" value="MPP_CpdB_N"/>
    <property type="match status" value="1"/>
</dbReference>
<dbReference type="KEGG" id="nnv:QNH39_24390"/>
<evidence type="ECO:0000256" key="11">
    <source>
        <dbReference type="ARBA" id="ARBA00023268"/>
    </source>
</evidence>
<evidence type="ECO:0000256" key="4">
    <source>
        <dbReference type="ARBA" id="ARBA00004196"/>
    </source>
</evidence>
<comment type="catalytic activity">
    <reaction evidence="1">
        <text>a ribonucleoside 3'-phosphate + H2O = a ribonucleoside + phosphate</text>
        <dbReference type="Rhea" id="RHEA:10144"/>
        <dbReference type="ChEBI" id="CHEBI:13197"/>
        <dbReference type="ChEBI" id="CHEBI:15377"/>
        <dbReference type="ChEBI" id="CHEBI:18254"/>
        <dbReference type="ChEBI" id="CHEBI:43474"/>
        <dbReference type="EC" id="3.1.3.6"/>
    </reaction>
</comment>
<dbReference type="NCBIfam" id="NF006938">
    <property type="entry name" value="PRK09420.1"/>
    <property type="match status" value="1"/>
</dbReference>
<evidence type="ECO:0000256" key="5">
    <source>
        <dbReference type="ARBA" id="ARBA00006654"/>
    </source>
</evidence>
<feature type="repeat" description="Cell wall-binding" evidence="12">
    <location>
        <begin position="806"/>
        <end position="825"/>
    </location>
</feature>
<dbReference type="Gene3D" id="2.10.270.10">
    <property type="entry name" value="Cholin Binding"/>
    <property type="match status" value="1"/>
</dbReference>
<dbReference type="PRINTS" id="PR01607">
    <property type="entry name" value="APYRASEFAMLY"/>
</dbReference>
<dbReference type="Pfam" id="PF02872">
    <property type="entry name" value="5_nucleotid_C"/>
    <property type="match status" value="1"/>
</dbReference>
<dbReference type="GO" id="GO:0008663">
    <property type="term" value="F:2',3'-cyclic-nucleotide 2'-phosphodiesterase activity"/>
    <property type="evidence" value="ECO:0007669"/>
    <property type="project" value="UniProtKB-EC"/>
</dbReference>
<feature type="domain" description="Calcineurin-like phosphoesterase" evidence="14">
    <location>
        <begin position="43"/>
        <end position="282"/>
    </location>
</feature>
<dbReference type="Gene3D" id="3.90.780.10">
    <property type="entry name" value="5'-Nucleotidase, C-terminal domain"/>
    <property type="match status" value="1"/>
</dbReference>
<evidence type="ECO:0000256" key="6">
    <source>
        <dbReference type="ARBA" id="ARBA00022723"/>
    </source>
</evidence>
<keyword evidence="9" id="KW-0547">Nucleotide-binding</keyword>
<feature type="repeat" description="Cell wall-binding" evidence="12">
    <location>
        <begin position="827"/>
        <end position="846"/>
    </location>
</feature>
<dbReference type="Gene3D" id="3.60.21.10">
    <property type="match status" value="1"/>
</dbReference>
<dbReference type="InterPro" id="IPR029052">
    <property type="entry name" value="Metallo-depent_PP-like"/>
</dbReference>
<reference evidence="16" key="1">
    <citation type="submission" date="2023-05" db="EMBL/GenBank/DDBJ databases">
        <title>Comparative genomics of Bacillaceae isolates and their secondary metabolite potential.</title>
        <authorList>
            <person name="Song L."/>
            <person name="Nielsen L.J."/>
            <person name="Mohite O."/>
            <person name="Xu X."/>
            <person name="Weber T."/>
            <person name="Kovacs A.T."/>
        </authorList>
    </citation>
    <scope>NUCLEOTIDE SEQUENCE</scope>
    <source>
        <strain evidence="16">XLM17</strain>
    </source>
</reference>
<proteinExistence type="inferred from homology"/>
<evidence type="ECO:0000256" key="9">
    <source>
        <dbReference type="ARBA" id="ARBA00022741"/>
    </source>
</evidence>
<dbReference type="Pfam" id="PF01473">
    <property type="entry name" value="Choline_bind_1"/>
    <property type="match status" value="1"/>
</dbReference>
<dbReference type="RefSeq" id="WP_235845782.1">
    <property type="nucleotide sequence ID" value="NZ_CP126114.1"/>
</dbReference>
<dbReference type="GO" id="GO:0000166">
    <property type="term" value="F:nucleotide binding"/>
    <property type="evidence" value="ECO:0007669"/>
    <property type="project" value="UniProtKB-KW"/>
</dbReference>
<sequence length="865" mass="97138">MKKGKVFLNAILIAFLVAASVQGLFPAGVKAESEAGTENTAKLRILETTDLHSNVMPYDYYQGTDQGIKYGLAKTATLIKAAREEEGVKNSMLFDAGDSIQGNPLATYAAKNLKAGEVHPLFKAMNTLDYDAAIIGNHEFNYGLEYLDRVLEGANFNVINANVYRADNGENYFTPYKILDKTIIDDAGNESTIKVGVIGFVPPQIMNWDKFYLDGKVTVEGITETARKFIPKMKEEGADIIVAIAHSGCDIQEEDDQEAENAVYELTKVPDIDAMLFGHAHTTFPGASGFNNKPEIDNKTGHIHGVPAVEAGKWGDNLGVMDLKLVKEDGKWKADKNASNSKNRPVSVDTPLDQEIVDGVKDMHEATIKYVNEKIGETKQPLFSFFSRVVDDASLHLVNLAQIDYANKWIPLNKPELKGIPVVSAMAPFKNNTNVAVGDLSIKSATDLYNFDNTIKAVKMTGTQVREWLEFSASSFKQIDPTKEEQQDLLDNSFPGYLYDVIDGVKYQVDVTQPRRYDWNKGVLENADSHRIINFKMMDGTPIKDDQTFIVVTNNYRAGGGGKFPGLVDGTAELVLDSTDEIRDILMDYIRDRKVIDLKADNNWSIAPVDGNVTMTFTASAAAKQYLDLVPNINTLGEENGASQTYQLVPSANEEQPVPVKEGWQLEDGHWYFYEDGAAQTGWLKDKTNWYYLGTDGKMLENDWVQDKNVWYYLGKSGKMLENDWVHDKNVWYYLGKSGKMLENGWVHDKNAWYYLGKSGKMLENGWVKDKNVWYYLGKSGKMLGNSWVKDKNVWYYLGKSGKMLENGWVHDKNAWYYLGKSGKMLENSWVQYKNKWYYLKKDGTMAVNTTVQGYKVGADGAWIK</sequence>
<evidence type="ECO:0000259" key="14">
    <source>
        <dbReference type="Pfam" id="PF00149"/>
    </source>
</evidence>
<dbReference type="PROSITE" id="PS00785">
    <property type="entry name" value="5_NUCLEOTIDASE_1"/>
    <property type="match status" value="1"/>
</dbReference>
<evidence type="ECO:0000259" key="15">
    <source>
        <dbReference type="Pfam" id="PF02872"/>
    </source>
</evidence>
<dbReference type="Proteomes" id="UP001178288">
    <property type="component" value="Chromosome"/>
</dbReference>
<feature type="repeat" description="Cell wall-binding" evidence="12">
    <location>
        <begin position="680"/>
        <end position="699"/>
    </location>
</feature>
<gene>
    <name evidence="16" type="ORF">QNH39_24390</name>
</gene>
<keyword evidence="8" id="KW-0677">Repeat</keyword>
<dbReference type="Gene3D" id="2.20.120.10">
    <property type="entry name" value="Multimodular pneumococcal cell wall endolysin, domain 3"/>
    <property type="match status" value="3"/>
</dbReference>
<comment type="similarity">
    <text evidence="5">Belongs to the 5'-nucleotidase family.</text>
</comment>
<evidence type="ECO:0000256" key="13">
    <source>
        <dbReference type="SAM" id="SignalP"/>
    </source>
</evidence>
<evidence type="ECO:0000256" key="3">
    <source>
        <dbReference type="ARBA" id="ARBA00001968"/>
    </source>
</evidence>
<dbReference type="InterPro" id="IPR041827">
    <property type="entry name" value="CpdB_N"/>
</dbReference>
<dbReference type="GO" id="GO:0030288">
    <property type="term" value="C:outer membrane-bounded periplasmic space"/>
    <property type="evidence" value="ECO:0007669"/>
    <property type="project" value="TreeGrafter"/>
</dbReference>
<feature type="repeat" description="Cell wall-binding" evidence="12">
    <location>
        <begin position="743"/>
        <end position="762"/>
    </location>
</feature>
<dbReference type="InterPro" id="IPR018337">
    <property type="entry name" value="Cell_wall/Cho-bd_repeat"/>
</dbReference>
<dbReference type="GO" id="GO:0008254">
    <property type="term" value="F:3'-nucleotidase activity"/>
    <property type="evidence" value="ECO:0007669"/>
    <property type="project" value="UniProtKB-EC"/>
</dbReference>
<dbReference type="EMBL" id="CP126114">
    <property type="protein sequence ID" value="WHY85709.1"/>
    <property type="molecule type" value="Genomic_DNA"/>
</dbReference>
<evidence type="ECO:0000313" key="16">
    <source>
        <dbReference type="EMBL" id="WHY85709.1"/>
    </source>
</evidence>
<feature type="signal peptide" evidence="13">
    <location>
        <begin position="1"/>
        <end position="19"/>
    </location>
</feature>
<evidence type="ECO:0000256" key="10">
    <source>
        <dbReference type="ARBA" id="ARBA00022801"/>
    </source>
</evidence>
<keyword evidence="17" id="KW-1185">Reference proteome</keyword>
<feature type="chain" id="PRO_5041651517" evidence="13">
    <location>
        <begin position="20"/>
        <end position="865"/>
    </location>
</feature>
<dbReference type="Pfam" id="PF19085">
    <property type="entry name" value="Choline_bind_2"/>
    <property type="match status" value="2"/>
</dbReference>
<comment type="catalytic activity">
    <reaction evidence="2">
        <text>a nucleoside 2',3'-cyclic phosphate + H2O = a nucleoside 3'-phosphate + H(+)</text>
        <dbReference type="Rhea" id="RHEA:19621"/>
        <dbReference type="ChEBI" id="CHEBI:15377"/>
        <dbReference type="ChEBI" id="CHEBI:15378"/>
        <dbReference type="ChEBI" id="CHEBI:66949"/>
        <dbReference type="ChEBI" id="CHEBI:66954"/>
        <dbReference type="EC" id="3.1.4.16"/>
    </reaction>
</comment>
<evidence type="ECO:0000256" key="12">
    <source>
        <dbReference type="PROSITE-ProRule" id="PRU00591"/>
    </source>
</evidence>
<dbReference type="SUPFAM" id="SSF56300">
    <property type="entry name" value="Metallo-dependent phosphatases"/>
    <property type="match status" value="1"/>
</dbReference>
<dbReference type="SUPFAM" id="SSF69360">
    <property type="entry name" value="Cell wall binding repeat"/>
    <property type="match status" value="1"/>
</dbReference>
<dbReference type="InterPro" id="IPR006146">
    <property type="entry name" value="5'-Nucleotdase_CS"/>
</dbReference>
<dbReference type="InterPro" id="IPR036907">
    <property type="entry name" value="5'-Nucleotdase_C_sf"/>
</dbReference>
<organism evidence="16 17">
    <name type="scientific">Neobacillus novalis</name>
    <dbReference type="NCBI Taxonomy" id="220687"/>
    <lineage>
        <taxon>Bacteria</taxon>
        <taxon>Bacillati</taxon>
        <taxon>Bacillota</taxon>
        <taxon>Bacilli</taxon>
        <taxon>Bacillales</taxon>
        <taxon>Bacillaceae</taxon>
        <taxon>Neobacillus</taxon>
    </lineage>
</organism>